<proteinExistence type="inferred from homology"/>
<dbReference type="PRINTS" id="PR00260">
    <property type="entry name" value="CHEMTRNSDUCR"/>
</dbReference>
<keyword evidence="4" id="KW-0175">Coiled coil</keyword>
<dbReference type="PROSITE" id="PS50885">
    <property type="entry name" value="HAMP"/>
    <property type="match status" value="1"/>
</dbReference>
<dbReference type="Pfam" id="PF11563">
    <property type="entry name" value="Protoglobin"/>
    <property type="match status" value="1"/>
</dbReference>
<dbReference type="Gene3D" id="1.10.490.10">
    <property type="entry name" value="Globins"/>
    <property type="match status" value="1"/>
</dbReference>
<dbReference type="Pfam" id="PF00015">
    <property type="entry name" value="MCPsignal"/>
    <property type="match status" value="1"/>
</dbReference>
<organism evidence="7">
    <name type="scientific">Aquifex aeolicus</name>
    <dbReference type="NCBI Taxonomy" id="63363"/>
    <lineage>
        <taxon>Bacteria</taxon>
        <taxon>Pseudomonadati</taxon>
        <taxon>Aquificota</taxon>
        <taxon>Aquificia</taxon>
        <taxon>Aquificales</taxon>
        <taxon>Aquificaceae</taxon>
        <taxon>Aquifex</taxon>
    </lineage>
</organism>
<dbReference type="SMART" id="SM00304">
    <property type="entry name" value="HAMP"/>
    <property type="match status" value="1"/>
</dbReference>
<dbReference type="GO" id="GO:0020037">
    <property type="term" value="F:heme binding"/>
    <property type="evidence" value="ECO:0007669"/>
    <property type="project" value="InterPro"/>
</dbReference>
<evidence type="ECO:0000256" key="3">
    <source>
        <dbReference type="PROSITE-ProRule" id="PRU00284"/>
    </source>
</evidence>
<dbReference type="PANTHER" id="PTHR32089">
    <property type="entry name" value="METHYL-ACCEPTING CHEMOTAXIS PROTEIN MCPB"/>
    <property type="match status" value="1"/>
</dbReference>
<feature type="coiled-coil region" evidence="4">
    <location>
        <begin position="462"/>
        <end position="489"/>
    </location>
</feature>
<evidence type="ECO:0000259" key="5">
    <source>
        <dbReference type="PROSITE" id="PS50111"/>
    </source>
</evidence>
<dbReference type="PROSITE" id="PS50111">
    <property type="entry name" value="CHEMOTAXIS_TRANSDUC_2"/>
    <property type="match status" value="1"/>
</dbReference>
<evidence type="ECO:0000256" key="4">
    <source>
        <dbReference type="SAM" id="Coils"/>
    </source>
</evidence>
<evidence type="ECO:0000259" key="6">
    <source>
        <dbReference type="PROSITE" id="PS50885"/>
    </source>
</evidence>
<dbReference type="InterPro" id="IPR003660">
    <property type="entry name" value="HAMP_dom"/>
</dbReference>
<dbReference type="InterPro" id="IPR004089">
    <property type="entry name" value="MCPsignal_dom"/>
</dbReference>
<dbReference type="EMBL" id="DRNB01000102">
    <property type="protein sequence ID" value="HHJ63799.1"/>
    <property type="molecule type" value="Genomic_DNA"/>
</dbReference>
<feature type="non-terminal residue" evidence="7">
    <location>
        <position position="503"/>
    </location>
</feature>
<dbReference type="Proteomes" id="UP000885792">
    <property type="component" value="Unassembled WGS sequence"/>
</dbReference>
<dbReference type="GO" id="GO:0007165">
    <property type="term" value="P:signal transduction"/>
    <property type="evidence" value="ECO:0007669"/>
    <property type="project" value="UniProtKB-KW"/>
</dbReference>
<reference evidence="7" key="1">
    <citation type="journal article" date="2020" name="mSystems">
        <title>Genome- and Community-Level Interaction Insights into Carbon Utilization and Element Cycling Functions of Hydrothermarchaeota in Hydrothermal Sediment.</title>
        <authorList>
            <person name="Zhou Z."/>
            <person name="Liu Y."/>
            <person name="Xu W."/>
            <person name="Pan J."/>
            <person name="Luo Z.H."/>
            <person name="Li M."/>
        </authorList>
    </citation>
    <scope>NUCLEOTIDE SEQUENCE [LARGE SCALE GENOMIC DNA]</scope>
    <source>
        <strain evidence="7">HyVt-501</strain>
    </source>
</reference>
<name>A0A7C5Q928_AQUAO</name>
<evidence type="ECO:0000256" key="2">
    <source>
        <dbReference type="ARBA" id="ARBA00029447"/>
    </source>
</evidence>
<gene>
    <name evidence="7" type="ORF">ENJ61_02730</name>
</gene>
<dbReference type="GO" id="GO:0006935">
    <property type="term" value="P:chemotaxis"/>
    <property type="evidence" value="ECO:0007669"/>
    <property type="project" value="InterPro"/>
</dbReference>
<dbReference type="SUPFAM" id="SSF46458">
    <property type="entry name" value="Globin-like"/>
    <property type="match status" value="1"/>
</dbReference>
<dbReference type="GO" id="GO:0004888">
    <property type="term" value="F:transmembrane signaling receptor activity"/>
    <property type="evidence" value="ECO:0007669"/>
    <property type="project" value="InterPro"/>
</dbReference>
<dbReference type="Gene3D" id="1.10.287.950">
    <property type="entry name" value="Methyl-accepting chemotaxis protein"/>
    <property type="match status" value="1"/>
</dbReference>
<sequence length="503" mass="57695">MALYSITEENLRLRREFMKFSVREVSLLAQLYPWAKKYGPRIVREFYDVQFSFPETREFLQKVADEKGISLEELRRRLEKTQLEYFMDIFEEARRGGNFGISYFERRLRIGSIHNVLNLPMKWYIGSYGLYMDFVIRYLREHFKFRPGFRERAVNALSKVFIYDMQSVFDAFFFDFLKDVDVDIENIEISDPRKDLSDFYADLKTLVKHRIEERARKLEEVIRELSVAMEKLSEGDLTVRVSVSEGEYAELYRNFNTMVVKLKEILDRTYTSSSDLTDRTIDLSEIAYGMERNIKGLYEHINSISTSSEEFSVIVKQNAENIVEARSLVESMYTTFTQSHQTLEELIKRMKDIHTSVQTYSEVIRALSRSVDRIGEITGTINSIAEQTGLLSLNAAIEAARAGEAGRGFAVVADEVRKLAERTSESAKDIIEIIEGIGDSTARAVELITEILEAVEKGMEVSDKASEAISALAEKMKDVEERISALTAAGEEEASTANQLAQS</sequence>
<dbReference type="CDD" id="cd01068">
    <property type="entry name" value="globin_sensor"/>
    <property type="match status" value="1"/>
</dbReference>
<evidence type="ECO:0008006" key="8">
    <source>
        <dbReference type="Google" id="ProtNLM"/>
    </source>
</evidence>
<dbReference type="CDD" id="cd06225">
    <property type="entry name" value="HAMP"/>
    <property type="match status" value="1"/>
</dbReference>
<feature type="coiled-coil region" evidence="4">
    <location>
        <begin position="208"/>
        <end position="235"/>
    </location>
</feature>
<comment type="caution">
    <text evidence="7">The sequence shown here is derived from an EMBL/GenBank/DDBJ whole genome shotgun (WGS) entry which is preliminary data.</text>
</comment>
<accession>A0A7C5Q928</accession>
<dbReference type="InterPro" id="IPR044398">
    <property type="entry name" value="Globin-sensor_dom"/>
</dbReference>
<dbReference type="GO" id="GO:0016020">
    <property type="term" value="C:membrane"/>
    <property type="evidence" value="ECO:0007669"/>
    <property type="project" value="InterPro"/>
</dbReference>
<protein>
    <recommendedName>
        <fullName evidence="8">Methyl-accepting chemotaxis protein</fullName>
    </recommendedName>
</protein>
<dbReference type="InterPro" id="IPR004090">
    <property type="entry name" value="Chemotax_Me-accpt_rcpt"/>
</dbReference>
<keyword evidence="1 3" id="KW-0807">Transducer</keyword>
<feature type="domain" description="HAMP" evidence="6">
    <location>
        <begin position="216"/>
        <end position="267"/>
    </location>
</feature>
<dbReference type="PANTHER" id="PTHR32089:SF112">
    <property type="entry name" value="LYSOZYME-LIKE PROTEIN-RELATED"/>
    <property type="match status" value="1"/>
</dbReference>
<dbReference type="InterPro" id="IPR009050">
    <property type="entry name" value="Globin-like_sf"/>
</dbReference>
<dbReference type="SMART" id="SM00283">
    <property type="entry name" value="MA"/>
    <property type="match status" value="1"/>
</dbReference>
<dbReference type="CDD" id="cd11386">
    <property type="entry name" value="MCP_signal"/>
    <property type="match status" value="1"/>
</dbReference>
<comment type="similarity">
    <text evidence="2">Belongs to the methyl-accepting chemotaxis (MCP) protein family.</text>
</comment>
<dbReference type="Pfam" id="PF00672">
    <property type="entry name" value="HAMP"/>
    <property type="match status" value="1"/>
</dbReference>
<dbReference type="AlphaFoldDB" id="A0A7C5Q928"/>
<evidence type="ECO:0000256" key="1">
    <source>
        <dbReference type="ARBA" id="ARBA00023224"/>
    </source>
</evidence>
<dbReference type="SUPFAM" id="SSF58104">
    <property type="entry name" value="Methyl-accepting chemotaxis protein (MCP) signaling domain"/>
    <property type="match status" value="1"/>
</dbReference>
<dbReference type="GO" id="GO:0019825">
    <property type="term" value="F:oxygen binding"/>
    <property type="evidence" value="ECO:0007669"/>
    <property type="project" value="InterPro"/>
</dbReference>
<dbReference type="InterPro" id="IPR012292">
    <property type="entry name" value="Globin/Proto"/>
</dbReference>
<dbReference type="InterPro" id="IPR039379">
    <property type="entry name" value="Protoglobin_sensor_dom"/>
</dbReference>
<feature type="domain" description="Methyl-accepting transducer" evidence="5">
    <location>
        <begin position="272"/>
        <end position="503"/>
    </location>
</feature>
<evidence type="ECO:0000313" key="7">
    <source>
        <dbReference type="EMBL" id="HHJ63799.1"/>
    </source>
</evidence>